<organism evidence="2 3">
    <name type="scientific">Nereida ignava</name>
    <dbReference type="NCBI Taxonomy" id="282199"/>
    <lineage>
        <taxon>Bacteria</taxon>
        <taxon>Pseudomonadati</taxon>
        <taxon>Pseudomonadota</taxon>
        <taxon>Alphaproteobacteria</taxon>
        <taxon>Rhodobacterales</taxon>
        <taxon>Roseobacteraceae</taxon>
        <taxon>Nereida</taxon>
    </lineage>
</organism>
<dbReference type="Proteomes" id="UP000048949">
    <property type="component" value="Unassembled WGS sequence"/>
</dbReference>
<gene>
    <name evidence="2" type="ORF">NIG5292_01287</name>
</gene>
<name>A0A0U1NKG2_9RHOB</name>
<keyword evidence="1" id="KW-0812">Transmembrane</keyword>
<feature type="transmembrane region" description="Helical" evidence="1">
    <location>
        <begin position="35"/>
        <end position="57"/>
    </location>
</feature>
<keyword evidence="3" id="KW-1185">Reference proteome</keyword>
<evidence type="ECO:0000256" key="1">
    <source>
        <dbReference type="SAM" id="Phobius"/>
    </source>
</evidence>
<keyword evidence="1" id="KW-1133">Transmembrane helix</keyword>
<protein>
    <submittedName>
        <fullName evidence="2">Uncharacterized protein</fullName>
    </submittedName>
</protein>
<reference evidence="2 3" key="1">
    <citation type="submission" date="2015-04" db="EMBL/GenBank/DDBJ databases">
        <authorList>
            <person name="Syromyatnikov M.Y."/>
            <person name="Popov V.N."/>
        </authorList>
    </citation>
    <scope>NUCLEOTIDE SEQUENCE [LARGE SCALE GENOMIC DNA]</scope>
    <source>
        <strain evidence="2 3">CECT 5292</strain>
    </source>
</reference>
<accession>A0A0U1NKG2</accession>
<feature type="transmembrane region" description="Helical" evidence="1">
    <location>
        <begin position="9"/>
        <end position="29"/>
    </location>
</feature>
<evidence type="ECO:0000313" key="2">
    <source>
        <dbReference type="EMBL" id="CRK75244.1"/>
    </source>
</evidence>
<sequence length="67" mass="7246">MFGPSRSELWFRLLASIAGLAFMVIAVSIRGVSGMAWVEVVGLSSIFFGGTAVWAGWKLWTQKGPRG</sequence>
<dbReference type="RefSeq" id="WP_048598634.1">
    <property type="nucleotide sequence ID" value="NZ_CAXIAP010000087.1"/>
</dbReference>
<dbReference type="OrthoDB" id="7689749at2"/>
<keyword evidence="1" id="KW-0472">Membrane</keyword>
<dbReference type="AlphaFoldDB" id="A0A0U1NKG2"/>
<evidence type="ECO:0000313" key="3">
    <source>
        <dbReference type="Proteomes" id="UP000048949"/>
    </source>
</evidence>
<dbReference type="EMBL" id="CVQV01000005">
    <property type="protein sequence ID" value="CRK75244.1"/>
    <property type="molecule type" value="Genomic_DNA"/>
</dbReference>
<proteinExistence type="predicted"/>